<evidence type="ECO:0000259" key="11">
    <source>
        <dbReference type="Pfam" id="PF25994"/>
    </source>
</evidence>
<dbReference type="AlphaFoldDB" id="A0A5Q0CHJ1"/>
<dbReference type="PANTHER" id="PTHR30386">
    <property type="entry name" value="MEMBRANE FUSION SUBUNIT OF EMRAB-TOLC MULTIDRUG EFFLUX PUMP"/>
    <property type="match status" value="1"/>
</dbReference>
<comment type="subcellular location">
    <subcellularLocation>
        <location evidence="1 9">Cell inner membrane</location>
        <topology evidence="1 9">Single-pass membrane protein</topology>
    </subcellularLocation>
</comment>
<evidence type="ECO:0000256" key="9">
    <source>
        <dbReference type="RuleBase" id="RU365093"/>
    </source>
</evidence>
<keyword evidence="13" id="KW-0614">Plasmid</keyword>
<dbReference type="GO" id="GO:0015031">
    <property type="term" value="P:protein transport"/>
    <property type="evidence" value="ECO:0007669"/>
    <property type="project" value="InterPro"/>
</dbReference>
<dbReference type="GO" id="GO:0005886">
    <property type="term" value="C:plasma membrane"/>
    <property type="evidence" value="ECO:0007669"/>
    <property type="project" value="UniProtKB-SubCell"/>
</dbReference>
<dbReference type="Gene3D" id="2.40.50.100">
    <property type="match status" value="1"/>
</dbReference>
<evidence type="ECO:0000313" key="14">
    <source>
        <dbReference type="Proteomes" id="UP000326881"/>
    </source>
</evidence>
<dbReference type="Gene3D" id="2.40.30.170">
    <property type="match status" value="1"/>
</dbReference>
<evidence type="ECO:0000256" key="6">
    <source>
        <dbReference type="ARBA" id="ARBA00022692"/>
    </source>
</evidence>
<evidence type="ECO:0000259" key="12">
    <source>
        <dbReference type="Pfam" id="PF26002"/>
    </source>
</evidence>
<evidence type="ECO:0000256" key="10">
    <source>
        <dbReference type="SAM" id="Coils"/>
    </source>
</evidence>
<dbReference type="RefSeq" id="WP_153273718.1">
    <property type="nucleotide sequence ID" value="NZ_CP043499.1"/>
</dbReference>
<dbReference type="PANTHER" id="PTHR30386:SF17">
    <property type="entry name" value="ALKALINE PROTEASE SECRETION PROTEIN APRE"/>
    <property type="match status" value="1"/>
</dbReference>
<keyword evidence="10" id="KW-0175">Coiled coil</keyword>
<keyword evidence="5 9" id="KW-0997">Cell inner membrane</keyword>
<comment type="similarity">
    <text evidence="2 9">Belongs to the membrane fusion protein (MFP) (TC 8.A.1) family.</text>
</comment>
<dbReference type="Proteomes" id="UP000326881">
    <property type="component" value="Plasmid unnamed"/>
</dbReference>
<keyword evidence="3 9" id="KW-0813">Transport</keyword>
<keyword evidence="14" id="KW-1185">Reference proteome</keyword>
<feature type="domain" description="AprE-like beta-barrel" evidence="12">
    <location>
        <begin position="320"/>
        <end position="409"/>
    </location>
</feature>
<feature type="domain" description="AprE-like long alpha-helical hairpin" evidence="11">
    <location>
        <begin position="90"/>
        <end position="277"/>
    </location>
</feature>
<keyword evidence="4 9" id="KW-1003">Cell membrane</keyword>
<feature type="coiled-coil region" evidence="10">
    <location>
        <begin position="149"/>
        <end position="176"/>
    </location>
</feature>
<organism evidence="13 14">
    <name type="scientific">Rhizobium grahamii</name>
    <dbReference type="NCBI Taxonomy" id="1120045"/>
    <lineage>
        <taxon>Bacteria</taxon>
        <taxon>Pseudomonadati</taxon>
        <taxon>Pseudomonadota</taxon>
        <taxon>Alphaproteobacteria</taxon>
        <taxon>Hyphomicrobiales</taxon>
        <taxon>Rhizobiaceae</taxon>
        <taxon>Rhizobium/Agrobacterium group</taxon>
        <taxon>Rhizobium</taxon>
    </lineage>
</organism>
<dbReference type="InterPro" id="IPR010129">
    <property type="entry name" value="T1SS_HlyD"/>
</dbReference>
<geneLocation type="plasmid" evidence="13 14">
    <name>unnamed</name>
</geneLocation>
<dbReference type="OrthoDB" id="9810980at2"/>
<dbReference type="NCBIfam" id="TIGR01843">
    <property type="entry name" value="type_I_hlyD"/>
    <property type="match status" value="1"/>
</dbReference>
<protein>
    <recommendedName>
        <fullName evidence="9">Membrane fusion protein (MFP) family protein</fullName>
    </recommendedName>
</protein>
<dbReference type="KEGG" id="rgr:FZ934_26485"/>
<accession>A0A5Q0CHJ1</accession>
<evidence type="ECO:0000256" key="1">
    <source>
        <dbReference type="ARBA" id="ARBA00004377"/>
    </source>
</evidence>
<proteinExistence type="inferred from homology"/>
<dbReference type="InterPro" id="IPR058982">
    <property type="entry name" value="Beta-barrel_AprE"/>
</dbReference>
<evidence type="ECO:0000256" key="8">
    <source>
        <dbReference type="ARBA" id="ARBA00023136"/>
    </source>
</evidence>
<evidence type="ECO:0000256" key="4">
    <source>
        <dbReference type="ARBA" id="ARBA00022475"/>
    </source>
</evidence>
<name>A0A5Q0CHJ1_9HYPH</name>
<dbReference type="PRINTS" id="PR01490">
    <property type="entry name" value="RTXTOXIND"/>
</dbReference>
<evidence type="ECO:0000256" key="2">
    <source>
        <dbReference type="ARBA" id="ARBA00009477"/>
    </source>
</evidence>
<gene>
    <name evidence="13" type="ORF">FZ934_26485</name>
</gene>
<dbReference type="Pfam" id="PF25994">
    <property type="entry name" value="HH_AprE"/>
    <property type="match status" value="1"/>
</dbReference>
<reference evidence="13 14" key="1">
    <citation type="submission" date="2019-08" db="EMBL/GenBank/DDBJ databases">
        <title>Prosopis cineraria nodule microbiome.</title>
        <authorList>
            <person name="Ali R."/>
            <person name="Chaluvadi S.R."/>
            <person name="Wang X."/>
        </authorList>
    </citation>
    <scope>NUCLEOTIDE SEQUENCE [LARGE SCALE GENOMIC DNA]</scope>
    <source>
        <strain evidence="13 14">BG7</strain>
        <plasmid evidence="13 14">unnamed</plasmid>
    </source>
</reference>
<dbReference type="EMBL" id="CP043499">
    <property type="protein sequence ID" value="QFY63771.1"/>
    <property type="molecule type" value="Genomic_DNA"/>
</dbReference>
<keyword evidence="7" id="KW-1133">Transmembrane helix</keyword>
<dbReference type="Pfam" id="PF26002">
    <property type="entry name" value="Beta-barrel_AprE"/>
    <property type="match status" value="1"/>
</dbReference>
<dbReference type="InterPro" id="IPR050739">
    <property type="entry name" value="MFP"/>
</dbReference>
<keyword evidence="8" id="KW-0472">Membrane</keyword>
<evidence type="ECO:0000256" key="3">
    <source>
        <dbReference type="ARBA" id="ARBA00022448"/>
    </source>
</evidence>
<evidence type="ECO:0000313" key="13">
    <source>
        <dbReference type="EMBL" id="QFY63771.1"/>
    </source>
</evidence>
<evidence type="ECO:0000256" key="7">
    <source>
        <dbReference type="ARBA" id="ARBA00022989"/>
    </source>
</evidence>
<keyword evidence="6" id="KW-0812">Transmembrane</keyword>
<dbReference type="InterPro" id="IPR058781">
    <property type="entry name" value="HH_AprE-like"/>
</dbReference>
<sequence>MQLATTEKKIRHLTTLALAVVFVFVFVLGGLAATVRINSAVIAQGALVVDSYVKPVQHQKGGIVARISVRNGDRVSAGQVLVHLDDTQTKINLAIVSRRLEELAARSARLMAERDGGQTISFRSSPGRLDVNETRSIENGEQRLFDDRRASMQGKIAQLRERIHQLDQQATGLMAEQDGKRRAIAVIGKELTSLEPLLSQGVIPATRVYALQRDQADLNGELGSLLASVAEVKGKIAETELQIIQLGDDQRSDVSEQLKQAESESGQYLERRAAIEDDLRHADITAPQDGIVHQLAVHAPGTVIPAGDAIMQIVPDHDALVPELKLSPRDVDQVAVGKAVELRFPAFNYRTTLEITGNVASLSAELTTDKASGQSYYTVRVAVSATEWQRLGALTPIAGMPVEAFIATGEQTGLSYVAKPFTDQLARAFRED</sequence>
<evidence type="ECO:0000256" key="5">
    <source>
        <dbReference type="ARBA" id="ARBA00022519"/>
    </source>
</evidence>